<evidence type="ECO:0000256" key="1">
    <source>
        <dbReference type="SAM" id="MobiDB-lite"/>
    </source>
</evidence>
<organism evidence="2 3">
    <name type="scientific">Solanum commersonii</name>
    <name type="common">Commerson's wild potato</name>
    <name type="synonym">Commerson's nightshade</name>
    <dbReference type="NCBI Taxonomy" id="4109"/>
    <lineage>
        <taxon>Eukaryota</taxon>
        <taxon>Viridiplantae</taxon>
        <taxon>Streptophyta</taxon>
        <taxon>Embryophyta</taxon>
        <taxon>Tracheophyta</taxon>
        <taxon>Spermatophyta</taxon>
        <taxon>Magnoliopsida</taxon>
        <taxon>eudicotyledons</taxon>
        <taxon>Gunneridae</taxon>
        <taxon>Pentapetalae</taxon>
        <taxon>asterids</taxon>
        <taxon>lamiids</taxon>
        <taxon>Solanales</taxon>
        <taxon>Solanaceae</taxon>
        <taxon>Solanoideae</taxon>
        <taxon>Solaneae</taxon>
        <taxon>Solanum</taxon>
    </lineage>
</organism>
<feature type="compositionally biased region" description="Basic and acidic residues" evidence="1">
    <location>
        <begin position="32"/>
        <end position="47"/>
    </location>
</feature>
<accession>A0A9J6AL82</accession>
<protein>
    <submittedName>
        <fullName evidence="2">Uncharacterized protein</fullName>
    </submittedName>
</protein>
<sequence>MLDRSVFGLRSSERKRVAEQQSMSETAQRNQRTSDEPRQIDLLLRFDDTQFNAEDEDDYVDLTP</sequence>
<feature type="compositionally biased region" description="Polar residues" evidence="1">
    <location>
        <begin position="19"/>
        <end position="31"/>
    </location>
</feature>
<reference evidence="2 3" key="1">
    <citation type="submission" date="2020-09" db="EMBL/GenBank/DDBJ databases">
        <title>De no assembly of potato wild relative species, Solanum commersonii.</title>
        <authorList>
            <person name="Cho K."/>
        </authorList>
    </citation>
    <scope>NUCLEOTIDE SEQUENCE [LARGE SCALE GENOMIC DNA]</scope>
    <source>
        <strain evidence="2">LZ3.2</strain>
        <tissue evidence="2">Leaf</tissue>
    </source>
</reference>
<evidence type="ECO:0000313" key="3">
    <source>
        <dbReference type="Proteomes" id="UP000824120"/>
    </source>
</evidence>
<dbReference type="EMBL" id="JACXVP010000002">
    <property type="protein sequence ID" value="KAG5625390.1"/>
    <property type="molecule type" value="Genomic_DNA"/>
</dbReference>
<proteinExistence type="predicted"/>
<gene>
    <name evidence="2" type="ORF">H5410_010608</name>
</gene>
<comment type="caution">
    <text evidence="2">The sequence shown here is derived from an EMBL/GenBank/DDBJ whole genome shotgun (WGS) entry which is preliminary data.</text>
</comment>
<feature type="region of interest" description="Disordered" evidence="1">
    <location>
        <begin position="1"/>
        <end position="47"/>
    </location>
</feature>
<dbReference type="AlphaFoldDB" id="A0A9J6AL82"/>
<dbReference type="Proteomes" id="UP000824120">
    <property type="component" value="Chromosome 2"/>
</dbReference>
<name>A0A9J6AL82_SOLCO</name>
<keyword evidence="3" id="KW-1185">Reference proteome</keyword>
<evidence type="ECO:0000313" key="2">
    <source>
        <dbReference type="EMBL" id="KAG5625390.1"/>
    </source>
</evidence>